<keyword evidence="3" id="KW-1185">Reference proteome</keyword>
<organism evidence="2 3">
    <name type="scientific">Pseudomyxococcus hansupus</name>
    <dbReference type="NCBI Taxonomy" id="1297742"/>
    <lineage>
        <taxon>Bacteria</taxon>
        <taxon>Pseudomonadati</taxon>
        <taxon>Myxococcota</taxon>
        <taxon>Myxococcia</taxon>
        <taxon>Myxococcales</taxon>
        <taxon>Cystobacterineae</taxon>
        <taxon>Myxococcaceae</taxon>
        <taxon>Pseudomyxococcus</taxon>
    </lineage>
</organism>
<feature type="compositionally biased region" description="Basic residues" evidence="1">
    <location>
        <begin position="80"/>
        <end position="90"/>
    </location>
</feature>
<dbReference type="EMBL" id="CP012109">
    <property type="protein sequence ID" value="AKQ69947.1"/>
    <property type="molecule type" value="Genomic_DNA"/>
</dbReference>
<reference evidence="2 3" key="1">
    <citation type="journal article" date="2016" name="PLoS ONE">
        <title>Complete Genome Sequence and Comparative Genomics of a Novel Myxobacterium Myxococcus hansupus.</title>
        <authorList>
            <person name="Sharma G."/>
            <person name="Narwani T."/>
            <person name="Subramanian S."/>
        </authorList>
    </citation>
    <scope>NUCLEOTIDE SEQUENCE [LARGE SCALE GENOMIC DNA]</scope>
    <source>
        <strain evidence="3">mixupus</strain>
    </source>
</reference>
<sequence>MPPVRERVPVLPPHNPRALGTTPHPNAHGSAHVDAEFGTTVDDEGGLHLDEAIVTTSARARKQRKRRRLQARQVVPPARGRGRWGGRRRFLGQGRLRGPPRPGQQDKQQQHGQTPSLPVHTRLPCVPRNEARETHVSRSDSRLAPGRQKTQSG</sequence>
<feature type="compositionally biased region" description="Basic residues" evidence="1">
    <location>
        <begin position="59"/>
        <end position="70"/>
    </location>
</feature>
<gene>
    <name evidence="2" type="ORF">A176_006859</name>
</gene>
<evidence type="ECO:0000256" key="1">
    <source>
        <dbReference type="SAM" id="MobiDB-lite"/>
    </source>
</evidence>
<evidence type="ECO:0000313" key="3">
    <source>
        <dbReference type="Proteomes" id="UP000009026"/>
    </source>
</evidence>
<evidence type="ECO:0000313" key="2">
    <source>
        <dbReference type="EMBL" id="AKQ69947.1"/>
    </source>
</evidence>
<feature type="region of interest" description="Disordered" evidence="1">
    <location>
        <begin position="1"/>
        <end position="32"/>
    </location>
</feature>
<feature type="compositionally biased region" description="Low complexity" evidence="1">
    <location>
        <begin position="91"/>
        <end position="115"/>
    </location>
</feature>
<name>A0A0H4XNI5_9BACT</name>
<proteinExistence type="predicted"/>
<dbReference type="AlphaFoldDB" id="A0A0H4XNI5"/>
<feature type="region of interest" description="Disordered" evidence="1">
    <location>
        <begin position="54"/>
        <end position="153"/>
    </location>
</feature>
<feature type="compositionally biased region" description="Basic and acidic residues" evidence="1">
    <location>
        <begin position="129"/>
        <end position="141"/>
    </location>
</feature>
<accession>A0A0H4XNI5</accession>
<dbReference type="Proteomes" id="UP000009026">
    <property type="component" value="Chromosome"/>
</dbReference>
<dbReference type="KEGG" id="mym:A176_006859"/>
<protein>
    <submittedName>
        <fullName evidence="2">Uncharacterized protein</fullName>
    </submittedName>
</protein>